<dbReference type="EMBL" id="CAADID010000002">
    <property type="protein sequence ID" value="VFR58007.1"/>
    <property type="molecule type" value="Genomic_DNA"/>
</dbReference>
<dbReference type="AlphaFoldDB" id="A0A484S8Q2"/>
<protein>
    <submittedName>
        <fullName evidence="3">Uncharacterized protein</fullName>
    </submittedName>
</protein>
<proteinExistence type="predicted"/>
<organism evidence="3">
    <name type="scientific">plant metagenome</name>
    <dbReference type="NCBI Taxonomy" id="1297885"/>
    <lineage>
        <taxon>unclassified sequences</taxon>
        <taxon>metagenomes</taxon>
        <taxon>organismal metagenomes</taxon>
    </lineage>
</organism>
<dbReference type="EMBL" id="CAADIG010000007">
    <property type="protein sequence ID" value="VFR39982.1"/>
    <property type="molecule type" value="Genomic_DNA"/>
</dbReference>
<evidence type="ECO:0000256" key="1">
    <source>
        <dbReference type="SAM" id="MobiDB-lite"/>
    </source>
</evidence>
<feature type="compositionally biased region" description="Basic residues" evidence="1">
    <location>
        <begin position="1"/>
        <end position="10"/>
    </location>
</feature>
<accession>A0A484S8Q2</accession>
<evidence type="ECO:0000313" key="3">
    <source>
        <dbReference type="EMBL" id="VFR58007.1"/>
    </source>
</evidence>
<evidence type="ECO:0000313" key="2">
    <source>
        <dbReference type="EMBL" id="VFR39982.1"/>
    </source>
</evidence>
<name>A0A484S8Q2_9ZZZZ</name>
<sequence>MLSLFQRKKAYTPAADAALSPPPSKGLTRPESAASLLATPQLLEHI</sequence>
<reference evidence="3" key="1">
    <citation type="submission" date="2019-03" db="EMBL/GenBank/DDBJ databases">
        <authorList>
            <person name="Danneels B."/>
        </authorList>
    </citation>
    <scope>NUCLEOTIDE SEQUENCE</scope>
</reference>
<gene>
    <name evidence="2" type="ORF">ANT2_4626</name>
    <name evidence="3" type="ORF">ANT3_4591</name>
</gene>
<feature type="region of interest" description="Disordered" evidence="1">
    <location>
        <begin position="1"/>
        <end position="31"/>
    </location>
</feature>